<dbReference type="PANTHER" id="PTHR48108:SF26">
    <property type="entry name" value="CBS DOMAIN-CONTAINING PROTEIN DDB_G0289609"/>
    <property type="match status" value="1"/>
</dbReference>
<evidence type="ECO:0000256" key="1">
    <source>
        <dbReference type="ARBA" id="ARBA00022737"/>
    </source>
</evidence>
<evidence type="ECO:0000313" key="5">
    <source>
        <dbReference type="Proteomes" id="UP000644875"/>
    </source>
</evidence>
<organism evidence="4 5">
    <name type="scientific">Streptococcus zalophi</name>
    <dbReference type="NCBI Taxonomy" id="640031"/>
    <lineage>
        <taxon>Bacteria</taxon>
        <taxon>Bacillati</taxon>
        <taxon>Bacillota</taxon>
        <taxon>Bacilli</taxon>
        <taxon>Lactobacillales</taxon>
        <taxon>Streptococcaceae</taxon>
        <taxon>Streptococcus</taxon>
    </lineage>
</organism>
<dbReference type="InterPro" id="IPR051462">
    <property type="entry name" value="CBS_domain-containing"/>
</dbReference>
<gene>
    <name evidence="4" type="ORF">JHK64_03740</name>
</gene>
<protein>
    <submittedName>
        <fullName evidence="4">CBS domain-containing protein</fullName>
    </submittedName>
</protein>
<dbReference type="SUPFAM" id="SSF54631">
    <property type="entry name" value="CBS-domain pair"/>
    <property type="match status" value="1"/>
</dbReference>
<evidence type="ECO:0000259" key="3">
    <source>
        <dbReference type="PROSITE" id="PS51371"/>
    </source>
</evidence>
<dbReference type="InterPro" id="IPR000644">
    <property type="entry name" value="CBS_dom"/>
</dbReference>
<keyword evidence="1" id="KW-0677">Repeat</keyword>
<dbReference type="Gene3D" id="3.10.580.10">
    <property type="entry name" value="CBS-domain"/>
    <property type="match status" value="1"/>
</dbReference>
<dbReference type="InterPro" id="IPR046342">
    <property type="entry name" value="CBS_dom_sf"/>
</dbReference>
<keyword evidence="5" id="KW-1185">Reference proteome</keyword>
<dbReference type="RefSeq" id="WP_199567669.1">
    <property type="nucleotide sequence ID" value="NZ_JAENBP010000003.1"/>
</dbReference>
<name>A0A934PAB5_9STRE</name>
<dbReference type="SMART" id="SM00116">
    <property type="entry name" value="CBS"/>
    <property type="match status" value="2"/>
</dbReference>
<dbReference type="Pfam" id="PF00571">
    <property type="entry name" value="CBS"/>
    <property type="match status" value="2"/>
</dbReference>
<dbReference type="NCBIfam" id="NF041630">
    <property type="entry name" value="CBS_CbpB"/>
    <property type="match status" value="1"/>
</dbReference>
<dbReference type="AlphaFoldDB" id="A0A934PAB5"/>
<evidence type="ECO:0000256" key="2">
    <source>
        <dbReference type="PROSITE-ProRule" id="PRU00703"/>
    </source>
</evidence>
<sequence>MIAKEFEDYLIHYADTYLTPAKDLAIFIDTHNTDHVMLVLASNGFSRVPVITKDRKYVGTISVSDIIKYQSEHQLDVDELARLDISNMVNKRIKTISISANLTDIMHDLVDSSFLPVVTDDQTFMGIITRKSILKAINSLLHNFTATYEIKKK</sequence>
<feature type="domain" description="CBS" evidence="3">
    <location>
        <begin position="18"/>
        <end position="77"/>
    </location>
</feature>
<dbReference type="InterPro" id="IPR048125">
    <property type="entry name" value="CBS_CbpB"/>
</dbReference>
<comment type="caution">
    <text evidence="4">The sequence shown here is derived from an EMBL/GenBank/DDBJ whole genome shotgun (WGS) entry which is preliminary data.</text>
</comment>
<evidence type="ECO:0000313" key="4">
    <source>
        <dbReference type="EMBL" id="MBJ8349746.1"/>
    </source>
</evidence>
<reference evidence="4 5" key="1">
    <citation type="journal article" date="2021" name="Int. J. Syst. Evol. Microbiol.">
        <title>Streptococcus vicugnae sp. nov., isolated from faeces of alpacas (Vicugna pacos) and cattle (Bos taurus), Streptococcus zalophi sp. nov., and Streptococcus pacificus sp. nov., isolated from respiratory tract of California sea lions (Zalophus californianus).</title>
        <authorList>
            <person name="Volokhov D.V."/>
            <person name="Zagorodnyaya T.A."/>
            <person name="Shen Z."/>
            <person name="Blom J."/>
            <person name="Furtak V.A."/>
            <person name="Eisenberg T."/>
            <person name="Fan P."/>
            <person name="Jeong K.C."/>
            <person name="Gao Y."/>
            <person name="Zhang S."/>
            <person name="Amselle M."/>
        </authorList>
    </citation>
    <scope>NUCLEOTIDE SEQUENCE [LARGE SCALE GENOMIC DNA]</scope>
    <source>
        <strain evidence="5">CSL7508-lung</strain>
    </source>
</reference>
<keyword evidence="2" id="KW-0129">CBS domain</keyword>
<dbReference type="Proteomes" id="UP000644875">
    <property type="component" value="Unassembled WGS sequence"/>
</dbReference>
<dbReference type="PANTHER" id="PTHR48108">
    <property type="entry name" value="CBS DOMAIN-CONTAINING PROTEIN CBSX2, CHLOROPLASTIC"/>
    <property type="match status" value="1"/>
</dbReference>
<proteinExistence type="predicted"/>
<dbReference type="PROSITE" id="PS51371">
    <property type="entry name" value="CBS"/>
    <property type="match status" value="1"/>
</dbReference>
<dbReference type="EMBL" id="JAENBP010000003">
    <property type="protein sequence ID" value="MBJ8349746.1"/>
    <property type="molecule type" value="Genomic_DNA"/>
</dbReference>
<accession>A0A934PAB5</accession>